<dbReference type="GO" id="GO:0080120">
    <property type="term" value="P:CAAX-box protein maturation"/>
    <property type="evidence" value="ECO:0007669"/>
    <property type="project" value="UniProtKB-ARBA"/>
</dbReference>
<dbReference type="InterPro" id="IPR003675">
    <property type="entry name" value="Rce1/LyrA-like_dom"/>
</dbReference>
<dbReference type="EMBL" id="OBQK01000009">
    <property type="protein sequence ID" value="SOC56855.1"/>
    <property type="molecule type" value="Genomic_DNA"/>
</dbReference>
<keyword evidence="1" id="KW-0812">Transmembrane</keyword>
<name>A0A285VS28_9MICO</name>
<feature type="transmembrane region" description="Helical" evidence="1">
    <location>
        <begin position="209"/>
        <end position="229"/>
    </location>
</feature>
<evidence type="ECO:0000259" key="2">
    <source>
        <dbReference type="Pfam" id="PF02517"/>
    </source>
</evidence>
<dbReference type="AlphaFoldDB" id="A0A285VS28"/>
<gene>
    <name evidence="3" type="ORF">SAMN05421879_10964</name>
</gene>
<feature type="transmembrane region" description="Helical" evidence="1">
    <location>
        <begin position="185"/>
        <end position="203"/>
    </location>
</feature>
<keyword evidence="1" id="KW-1133">Transmembrane helix</keyword>
<dbReference type="GO" id="GO:0004175">
    <property type="term" value="F:endopeptidase activity"/>
    <property type="evidence" value="ECO:0007669"/>
    <property type="project" value="UniProtKB-ARBA"/>
</dbReference>
<accession>A0A285VS28</accession>
<feature type="transmembrane region" description="Helical" evidence="1">
    <location>
        <begin position="236"/>
        <end position="257"/>
    </location>
</feature>
<dbReference type="RefSeq" id="WP_097188733.1">
    <property type="nucleotide sequence ID" value="NZ_OBQK01000009.1"/>
</dbReference>
<sequence length="264" mass="27996">MPVLPALPSPSTPLTRRDLLTETALVLGVSLGASAVWAVLSILRKVTAEQPLSAQTTAMNTSITPDRPWLDLAHQLAGVGLALVPVLLALHLLARDRWPGAGVRSVMGLDLTRPGRDLVAGTALAALIGIPGLGLYLGARELGLNTTVSAANLEAVWWAVPVLVLASLQNALLEEVVMVGYLFTRWAQAGWSTAAIIVTSALIRGTYHLYQGFGGFVGNVAMGLLLGWVYTRTRRVMPLVVAHTLLDVVAFVGYAVLADRVGWL</sequence>
<reference evidence="4" key="1">
    <citation type="submission" date="2017-08" db="EMBL/GenBank/DDBJ databases">
        <authorList>
            <person name="Varghese N."/>
            <person name="Submissions S."/>
        </authorList>
    </citation>
    <scope>NUCLEOTIDE SEQUENCE [LARGE SCALE GENOMIC DNA]</scope>
    <source>
        <strain evidence="4">USBA17B2</strain>
    </source>
</reference>
<dbReference type="STRING" id="1122622.GCA_000421185_02515"/>
<feature type="transmembrane region" description="Helical" evidence="1">
    <location>
        <begin position="72"/>
        <end position="94"/>
    </location>
</feature>
<proteinExistence type="predicted"/>
<organism evidence="3 4">
    <name type="scientific">Ornithinimicrobium cerasi</name>
    <dbReference type="NCBI Taxonomy" id="2248773"/>
    <lineage>
        <taxon>Bacteria</taxon>
        <taxon>Bacillati</taxon>
        <taxon>Actinomycetota</taxon>
        <taxon>Actinomycetes</taxon>
        <taxon>Micrococcales</taxon>
        <taxon>Ornithinimicrobiaceae</taxon>
        <taxon>Ornithinimicrobium</taxon>
    </lineage>
</organism>
<feature type="transmembrane region" description="Helical" evidence="1">
    <location>
        <begin position="115"/>
        <end position="135"/>
    </location>
</feature>
<feature type="transmembrane region" description="Helical" evidence="1">
    <location>
        <begin position="155"/>
        <end position="173"/>
    </location>
</feature>
<keyword evidence="1" id="KW-0472">Membrane</keyword>
<evidence type="ECO:0000313" key="3">
    <source>
        <dbReference type="EMBL" id="SOC56855.1"/>
    </source>
</evidence>
<protein>
    <recommendedName>
        <fullName evidence="2">CAAX prenyl protease 2/Lysostaphin resistance protein A-like domain-containing protein</fullName>
    </recommendedName>
</protein>
<dbReference type="Pfam" id="PF02517">
    <property type="entry name" value="Rce1-like"/>
    <property type="match status" value="1"/>
</dbReference>
<feature type="domain" description="CAAX prenyl protease 2/Lysostaphin resistance protein A-like" evidence="2">
    <location>
        <begin position="157"/>
        <end position="248"/>
    </location>
</feature>
<keyword evidence="4" id="KW-1185">Reference proteome</keyword>
<evidence type="ECO:0000313" key="4">
    <source>
        <dbReference type="Proteomes" id="UP000219688"/>
    </source>
</evidence>
<dbReference type="Proteomes" id="UP000219688">
    <property type="component" value="Unassembled WGS sequence"/>
</dbReference>
<evidence type="ECO:0000256" key="1">
    <source>
        <dbReference type="SAM" id="Phobius"/>
    </source>
</evidence>